<dbReference type="EMBL" id="DS550064">
    <property type="protein sequence ID" value="EDR24024.1"/>
    <property type="molecule type" value="Genomic_DNA"/>
</dbReference>
<gene>
    <name evidence="1" type="ORF">EDI_139470</name>
</gene>
<dbReference type="OrthoDB" id="26183at2759"/>
<dbReference type="AlphaFoldDB" id="B0EN80"/>
<organism evidence="2">
    <name type="scientific">Entamoeba dispar (strain ATCC PRA-260 / SAW760)</name>
    <dbReference type="NCBI Taxonomy" id="370354"/>
    <lineage>
        <taxon>Eukaryota</taxon>
        <taxon>Amoebozoa</taxon>
        <taxon>Evosea</taxon>
        <taxon>Archamoebae</taxon>
        <taxon>Mastigamoebida</taxon>
        <taxon>Entamoebidae</taxon>
        <taxon>Entamoeba</taxon>
    </lineage>
</organism>
<dbReference type="Proteomes" id="UP000008076">
    <property type="component" value="Unassembled WGS sequence"/>
</dbReference>
<reference evidence="2" key="1">
    <citation type="submission" date="2007-12" db="EMBL/GenBank/DDBJ databases">
        <title>Annotation of Entamoeba dispar SAW760.</title>
        <authorList>
            <person name="Lorenzi H."/>
            <person name="Inman J."/>
            <person name="Schobel S."/>
            <person name="Amedeo P."/>
            <person name="Caler E."/>
        </authorList>
    </citation>
    <scope>NUCLEOTIDE SEQUENCE [LARGE SCALE GENOMIC DNA]</scope>
    <source>
        <strain evidence="2">ATCC PRA-260 / SAW760</strain>
    </source>
</reference>
<name>B0EN80_ENTDS</name>
<evidence type="ECO:0000313" key="1">
    <source>
        <dbReference type="EMBL" id="EDR24024.1"/>
    </source>
</evidence>
<sequence length="145" mass="17010">MTPIIIFYKTNSMIDFLPLFIKDNCFSVIKTTIINQIQSQFPENKINKTSIKFFIDGNQIQQEIIVKTNTFIYVTFSLLSEIIIENESSFKTNMFNNSVSSIKEESKSFSLFFTDIKPFYSSFHIEDDNSSSTFFKTIEPYYLYL</sequence>
<keyword evidence="2" id="KW-1185">Reference proteome</keyword>
<dbReference type="eggNOG" id="ENOG502RHA0">
    <property type="taxonomic scope" value="Eukaryota"/>
</dbReference>
<dbReference type="KEGG" id="edi:EDI_139470"/>
<dbReference type="RefSeq" id="XP_001739601.1">
    <property type="nucleotide sequence ID" value="XM_001739549.1"/>
</dbReference>
<protein>
    <submittedName>
        <fullName evidence="1">Uncharacterized protein</fullName>
    </submittedName>
</protein>
<accession>B0EN80</accession>
<evidence type="ECO:0000313" key="2">
    <source>
        <dbReference type="Proteomes" id="UP000008076"/>
    </source>
</evidence>
<dbReference type="VEuPathDB" id="AmoebaDB:EDI_139470"/>
<proteinExistence type="predicted"/>
<dbReference type="GeneID" id="5884739"/>
<dbReference type="OMA" id="FETDVCD"/>